<dbReference type="PaxDb" id="30732-ENSOMEP00000005500"/>
<organism evidence="3 4">
    <name type="scientific">Oryzias melastigma</name>
    <name type="common">Marine medaka</name>
    <dbReference type="NCBI Taxonomy" id="30732"/>
    <lineage>
        <taxon>Eukaryota</taxon>
        <taxon>Metazoa</taxon>
        <taxon>Chordata</taxon>
        <taxon>Craniata</taxon>
        <taxon>Vertebrata</taxon>
        <taxon>Euteleostomi</taxon>
        <taxon>Actinopterygii</taxon>
        <taxon>Neopterygii</taxon>
        <taxon>Teleostei</taxon>
        <taxon>Neoteleostei</taxon>
        <taxon>Acanthomorphata</taxon>
        <taxon>Ovalentaria</taxon>
        <taxon>Atherinomorphae</taxon>
        <taxon>Beloniformes</taxon>
        <taxon>Adrianichthyidae</taxon>
        <taxon>Oryziinae</taxon>
        <taxon>Oryzias</taxon>
    </lineage>
</organism>
<dbReference type="PANTHER" id="PTHR33802:SF4">
    <property type="entry name" value="SI:DKEY-29D8.3"/>
    <property type="match status" value="1"/>
</dbReference>
<keyword evidence="1" id="KW-0472">Membrane</keyword>
<dbReference type="GeneTree" id="ENSGT00530000064862"/>
<feature type="transmembrane region" description="Helical" evidence="1">
    <location>
        <begin position="150"/>
        <end position="171"/>
    </location>
</feature>
<dbReference type="OMA" id="VAIYATW"/>
<dbReference type="Proteomes" id="UP000261560">
    <property type="component" value="Unplaced"/>
</dbReference>
<keyword evidence="1" id="KW-1133">Transmembrane helix</keyword>
<evidence type="ECO:0000313" key="4">
    <source>
        <dbReference type="Proteomes" id="UP000261560"/>
    </source>
</evidence>
<sequence>IVLSLVVYIITMVFSVLAGPGIPFSSSTSNVSDEFVTQITPSGWTFSIWGIIYVALALVLLYILSGLFRNAYGYVYCSPAVLSYGFFGAWCLNLAINTGWLFLWDRIMPAALAFLILIALTNYAVIFFSCWGLHKYGAWLDKYHKIQNGVAIYATWTTIASLINLNIVLVYDAGVSSTDASTIALSILTVFALENTILDKHVRYVLITYVVVIWALAGNMNKNYDANSPGRIGIFIVLLAVSCVLFVIRIILVVW</sequence>
<proteinExistence type="predicted"/>
<feature type="transmembrane region" description="Helical" evidence="1">
    <location>
        <begin position="71"/>
        <end position="95"/>
    </location>
</feature>
<dbReference type="PANTHER" id="PTHR33802">
    <property type="entry name" value="SI:CH211-161H7.5-RELATED"/>
    <property type="match status" value="1"/>
</dbReference>
<keyword evidence="1" id="KW-0812">Transmembrane</keyword>
<keyword evidence="4" id="KW-1185">Reference proteome</keyword>
<dbReference type="AlphaFoldDB" id="A0A3B3BJ39"/>
<feature type="chain" id="PRO_5017411560" evidence="2">
    <location>
        <begin position="19"/>
        <end position="255"/>
    </location>
</feature>
<evidence type="ECO:0000313" key="3">
    <source>
        <dbReference type="Ensembl" id="ENSOMEP00000005500.1"/>
    </source>
</evidence>
<feature type="transmembrane region" description="Helical" evidence="1">
    <location>
        <begin position="42"/>
        <end position="64"/>
    </location>
</feature>
<protein>
    <submittedName>
        <fullName evidence="3">Si:ch211-161h7.5</fullName>
    </submittedName>
</protein>
<feature type="transmembrane region" description="Helical" evidence="1">
    <location>
        <begin position="107"/>
        <end position="129"/>
    </location>
</feature>
<name>A0A3B3BJ39_ORYME</name>
<evidence type="ECO:0000256" key="2">
    <source>
        <dbReference type="SAM" id="SignalP"/>
    </source>
</evidence>
<feature type="transmembrane region" description="Helical" evidence="1">
    <location>
        <begin position="232"/>
        <end position="252"/>
    </location>
</feature>
<reference evidence="3" key="2">
    <citation type="submission" date="2025-09" db="UniProtKB">
        <authorList>
            <consortium name="Ensembl"/>
        </authorList>
    </citation>
    <scope>IDENTIFICATION</scope>
</reference>
<accession>A0A3B3BJ39</accession>
<feature type="signal peptide" evidence="2">
    <location>
        <begin position="1"/>
        <end position="18"/>
    </location>
</feature>
<feature type="transmembrane region" description="Helical" evidence="1">
    <location>
        <begin position="201"/>
        <end position="220"/>
    </location>
</feature>
<dbReference type="Ensembl" id="ENSOMET00000007389.1">
    <property type="protein sequence ID" value="ENSOMEP00000005500.1"/>
    <property type="gene ID" value="ENSOMEG00000006504.1"/>
</dbReference>
<keyword evidence="2" id="KW-0732">Signal</keyword>
<evidence type="ECO:0000256" key="1">
    <source>
        <dbReference type="SAM" id="Phobius"/>
    </source>
</evidence>
<reference evidence="3" key="1">
    <citation type="submission" date="2025-08" db="UniProtKB">
        <authorList>
            <consortium name="Ensembl"/>
        </authorList>
    </citation>
    <scope>IDENTIFICATION</scope>
</reference>